<evidence type="ECO:0000256" key="2">
    <source>
        <dbReference type="SAM" id="Phobius"/>
    </source>
</evidence>
<name>E6UA76_RUMA7</name>
<evidence type="ECO:0000313" key="5">
    <source>
        <dbReference type="Proteomes" id="UP000006919"/>
    </source>
</evidence>
<dbReference type="EMBL" id="CP002403">
    <property type="protein sequence ID" value="ADU22298.1"/>
    <property type="molecule type" value="Genomic_DNA"/>
</dbReference>
<dbReference type="KEGG" id="ral:Rumal_1800"/>
<proteinExistence type="predicted"/>
<dbReference type="AlphaFoldDB" id="E6UA76"/>
<feature type="compositionally biased region" description="Basic and acidic residues" evidence="1">
    <location>
        <begin position="56"/>
        <end position="80"/>
    </location>
</feature>
<sequence precursor="true">MNKTLFEKAKKYGIYAVLAAALLISAVISTMLRKNDSKRVIIYSDNNSGNSSEYEYSIKNKDHEGSDRTTNKTKTTKDKNSTSIKHTTSRTSKTSKVKTSKTQTSRADETKVINFPIDINIVTYEELTAINGIGGGTAEAILAFRNRVGVITYMEQLLEISGIGESKLDLLKDYLYVDDADYSPPEVTYVDVHTDVPEEDNTVVSNVTEPPEEPSSFAETIPSIKERSPVNINEANKEELMECLLIDEELAIRILEIRDKLGGMYENSLQLLYVDGISKQMLSEMKEYVLLE</sequence>
<dbReference type="STRING" id="697329.Rumal_1800"/>
<dbReference type="PANTHER" id="PTHR21180:SF32">
    <property type="entry name" value="ENDONUCLEASE_EXONUCLEASE_PHOSPHATASE FAMILY DOMAIN-CONTAINING PROTEIN 1"/>
    <property type="match status" value="1"/>
</dbReference>
<dbReference type="GO" id="GO:0003677">
    <property type="term" value="F:DNA binding"/>
    <property type="evidence" value="ECO:0007669"/>
    <property type="project" value="InterPro"/>
</dbReference>
<feature type="domain" description="Helix-hairpin-helix DNA-binding motif class 1" evidence="3">
    <location>
        <begin position="125"/>
        <end position="144"/>
    </location>
</feature>
<dbReference type="InterPro" id="IPR051675">
    <property type="entry name" value="Endo/Exo/Phosphatase_dom_1"/>
</dbReference>
<dbReference type="OrthoDB" id="981124at2"/>
<evidence type="ECO:0000313" key="4">
    <source>
        <dbReference type="EMBL" id="ADU22298.1"/>
    </source>
</evidence>
<keyword evidence="2" id="KW-0812">Transmembrane</keyword>
<gene>
    <name evidence="4" type="ordered locus">Rumal_1800</name>
</gene>
<dbReference type="InterPro" id="IPR003583">
    <property type="entry name" value="Hlx-hairpin-Hlx_DNA-bd_motif"/>
</dbReference>
<feature type="region of interest" description="Disordered" evidence="1">
    <location>
        <begin position="50"/>
        <end position="105"/>
    </location>
</feature>
<organism evidence="4 5">
    <name type="scientific">Ruminococcus albus (strain ATCC 27210 / DSM 20455 / JCM 14654 / NCDO 2250 / 7)</name>
    <dbReference type="NCBI Taxonomy" id="697329"/>
    <lineage>
        <taxon>Bacteria</taxon>
        <taxon>Bacillati</taxon>
        <taxon>Bacillota</taxon>
        <taxon>Clostridia</taxon>
        <taxon>Eubacteriales</taxon>
        <taxon>Oscillospiraceae</taxon>
        <taxon>Ruminococcus</taxon>
    </lineage>
</organism>
<dbReference type="GO" id="GO:0006281">
    <property type="term" value="P:DNA repair"/>
    <property type="evidence" value="ECO:0007669"/>
    <property type="project" value="InterPro"/>
</dbReference>
<feature type="domain" description="Helix-hairpin-helix DNA-binding motif class 1" evidence="3">
    <location>
        <begin position="155"/>
        <end position="174"/>
    </location>
</feature>
<dbReference type="SUPFAM" id="SSF47781">
    <property type="entry name" value="RuvA domain 2-like"/>
    <property type="match status" value="2"/>
</dbReference>
<dbReference type="RefSeq" id="WP_013498462.1">
    <property type="nucleotide sequence ID" value="NC_014833.1"/>
</dbReference>
<keyword evidence="2" id="KW-0472">Membrane</keyword>
<dbReference type="Proteomes" id="UP000006919">
    <property type="component" value="Chromosome"/>
</dbReference>
<evidence type="ECO:0000259" key="3">
    <source>
        <dbReference type="SMART" id="SM00278"/>
    </source>
</evidence>
<keyword evidence="2" id="KW-1133">Transmembrane helix</keyword>
<dbReference type="InterPro" id="IPR010994">
    <property type="entry name" value="RuvA_2-like"/>
</dbReference>
<feature type="transmembrane region" description="Helical" evidence="2">
    <location>
        <begin position="12"/>
        <end position="32"/>
    </location>
</feature>
<protein>
    <submittedName>
        <fullName evidence="4">Helix-hairpin-helix motif protein</fullName>
    </submittedName>
</protein>
<evidence type="ECO:0000256" key="1">
    <source>
        <dbReference type="SAM" id="MobiDB-lite"/>
    </source>
</evidence>
<dbReference type="eggNOG" id="COG1555">
    <property type="taxonomic scope" value="Bacteria"/>
</dbReference>
<dbReference type="SMART" id="SM00278">
    <property type="entry name" value="HhH1"/>
    <property type="match status" value="2"/>
</dbReference>
<feature type="compositionally biased region" description="Low complexity" evidence="1">
    <location>
        <begin position="81"/>
        <end position="92"/>
    </location>
</feature>
<dbReference type="Gene3D" id="1.10.150.320">
    <property type="entry name" value="Photosystem II 12 kDa extrinsic protein"/>
    <property type="match status" value="2"/>
</dbReference>
<dbReference type="PANTHER" id="PTHR21180">
    <property type="entry name" value="ENDONUCLEASE/EXONUCLEASE/PHOSPHATASE FAMILY DOMAIN-CONTAINING PROTEIN 1"/>
    <property type="match status" value="1"/>
</dbReference>
<dbReference type="HOGENOM" id="CLU_952772_0_0_9"/>
<accession>E6UA76</accession>
<reference evidence="4 5" key="1">
    <citation type="journal article" date="2011" name="J. Bacteriol.">
        <title>Complete genome of the cellulolytic ruminal bacterium Ruminococcus albus 7.</title>
        <authorList>
            <person name="Suen G."/>
            <person name="Stevenson D.M."/>
            <person name="Bruce D.C."/>
            <person name="Chertkov O."/>
            <person name="Copeland A."/>
            <person name="Cheng J.F."/>
            <person name="Detter C."/>
            <person name="Detter J.C."/>
            <person name="Goodwin L.A."/>
            <person name="Han C.S."/>
            <person name="Hauser L.J."/>
            <person name="Ivanova N.N."/>
            <person name="Kyrpides N.C."/>
            <person name="Land M.L."/>
            <person name="Lapidus A."/>
            <person name="Lucas S."/>
            <person name="Ovchinnikova G."/>
            <person name="Pitluck S."/>
            <person name="Tapia R."/>
            <person name="Woyke T."/>
            <person name="Boyum J."/>
            <person name="Mead D."/>
            <person name="Weimer P.J."/>
        </authorList>
    </citation>
    <scope>NUCLEOTIDE SEQUENCE [LARGE SCALE GENOMIC DNA]</scope>
    <source>
        <strain evidence="5">ATCC 27210 / DSM 20455 / JCM 14654 / NCDO 2250 / 7</strain>
    </source>
</reference>
<dbReference type="Pfam" id="PF12836">
    <property type="entry name" value="HHH_3"/>
    <property type="match status" value="2"/>
</dbReference>